<evidence type="ECO:0000256" key="2">
    <source>
        <dbReference type="ARBA" id="ARBA00022512"/>
    </source>
</evidence>
<dbReference type="PANTHER" id="PTHR43806">
    <property type="entry name" value="PEPTIDASE S8"/>
    <property type="match status" value="1"/>
</dbReference>
<evidence type="ECO:0000313" key="14">
    <source>
        <dbReference type="EMBL" id="TYS71834.1"/>
    </source>
</evidence>
<feature type="active site" description="Charge relay system" evidence="8 9">
    <location>
        <position position="278"/>
    </location>
</feature>
<keyword evidence="2" id="KW-0134">Cell wall</keyword>
<reference evidence="14 15" key="1">
    <citation type="submission" date="2019-08" db="EMBL/GenBank/DDBJ databases">
        <title>Bacillus genomes from the desert of Cuatro Cienegas, Coahuila.</title>
        <authorList>
            <person name="Olmedo-Alvarez G."/>
        </authorList>
    </citation>
    <scope>NUCLEOTIDE SEQUENCE [LARGE SCALE GENOMIC DNA]</scope>
    <source>
        <strain evidence="14 15">CH98b_3T</strain>
    </source>
</reference>
<dbReference type="PROSITE" id="PS00138">
    <property type="entry name" value="SUBTILASE_SER"/>
    <property type="match status" value="1"/>
</dbReference>
<keyword evidence="4 9" id="KW-0645">Protease</keyword>
<keyword evidence="6 9" id="KW-0378">Hydrolase</keyword>
<dbReference type="PANTHER" id="PTHR43806:SF65">
    <property type="entry name" value="SERINE PROTEASE APRX"/>
    <property type="match status" value="1"/>
</dbReference>
<evidence type="ECO:0000256" key="7">
    <source>
        <dbReference type="ARBA" id="ARBA00022825"/>
    </source>
</evidence>
<dbReference type="InterPro" id="IPR015500">
    <property type="entry name" value="Peptidase_S8_subtilisin-rel"/>
</dbReference>
<organism evidence="14 15">
    <name type="scientific">Sutcliffiella horikoshii</name>
    <dbReference type="NCBI Taxonomy" id="79883"/>
    <lineage>
        <taxon>Bacteria</taxon>
        <taxon>Bacillati</taxon>
        <taxon>Bacillota</taxon>
        <taxon>Bacilli</taxon>
        <taxon>Bacillales</taxon>
        <taxon>Bacillaceae</taxon>
        <taxon>Sutcliffiella</taxon>
    </lineage>
</organism>
<evidence type="ECO:0000259" key="12">
    <source>
        <dbReference type="Pfam" id="PF00082"/>
    </source>
</evidence>
<dbReference type="SUPFAM" id="SSF52743">
    <property type="entry name" value="Subtilisin-like"/>
    <property type="match status" value="1"/>
</dbReference>
<dbReference type="OrthoDB" id="9798386at2"/>
<dbReference type="SUPFAM" id="SSF52025">
    <property type="entry name" value="PA domain"/>
    <property type="match status" value="1"/>
</dbReference>
<dbReference type="AlphaFoldDB" id="A0A5D4TCP7"/>
<dbReference type="PRINTS" id="PR00723">
    <property type="entry name" value="SUBTILISIN"/>
</dbReference>
<dbReference type="Pfam" id="PF00082">
    <property type="entry name" value="Peptidase_S8"/>
    <property type="match status" value="1"/>
</dbReference>
<accession>A0A5D4TCP7</accession>
<dbReference type="Gene3D" id="3.40.50.200">
    <property type="entry name" value="Peptidase S8/S53 domain"/>
    <property type="match status" value="1"/>
</dbReference>
<dbReference type="GO" id="GO:0004252">
    <property type="term" value="F:serine-type endopeptidase activity"/>
    <property type="evidence" value="ECO:0007669"/>
    <property type="project" value="UniProtKB-UniRule"/>
</dbReference>
<name>A0A5D4TCP7_9BACI</name>
<dbReference type="PIRSF" id="PIRSF037852">
    <property type="entry name" value="Subtilisin_rel_SAV5721"/>
    <property type="match status" value="1"/>
</dbReference>
<comment type="similarity">
    <text evidence="1 9 10">Belongs to the peptidase S8 family.</text>
</comment>
<dbReference type="InterPro" id="IPR003137">
    <property type="entry name" value="PA_domain"/>
</dbReference>
<evidence type="ECO:0000259" key="13">
    <source>
        <dbReference type="Pfam" id="PF02225"/>
    </source>
</evidence>
<evidence type="ECO:0000256" key="9">
    <source>
        <dbReference type="PROSITE-ProRule" id="PRU01240"/>
    </source>
</evidence>
<dbReference type="InterPro" id="IPR000209">
    <property type="entry name" value="Peptidase_S8/S53_dom"/>
</dbReference>
<sequence>MRKLTLKTFFIAVIAVFMLATSLFQGQALGANTKSTTANEPTIINDKLGTGETKITLITGDIVHITSLPTGQSVVNVEPAENNGDGIRVITVGDDTYVYPNAAMPYLAEGKLDHNLFNITKLVEYQFDDTNSSTVPVIVEYQETKAKAASTKAAPKGAKKQRELKSINAAALETNKDEATTFWNDVQSKKTDKSKPESVQLNYAIEKIWLDVKVEATLHESVPQIGTHTAWEAGLTGEGIKVAVLDSGIDPTHPDIAPQLDEAISFVPGEEVQDKNGHGTHVASTILGTGAASEGQHKGVAPDARLLVGKVLGDNGSGLASWIIEGMEWAAQNADVVNMSLGSSVGSDGTDPMAQAVNTLTEEHGTLFVIAAGNAGAEGSVGSPGAADAALTIGAVDKADRLASFSSKGPRLGDMALKPDVSAPGVGIMAARSQYSSGTGSYKSLNGTSMATPHVAGAVAILLQQNPEATPLELKETLMNTAKKLPNYQPYHIGTGRIDIVKALNTDIRATGSVSFGFFQWPHDEATPVEKTVTYTNESDQDITLDLEATFADANGNAAPEGMLTLAQTTVTVPANGTADVQVTVDPAHGESGQRYQGHLTASANGEAVVHTTMATIKEDERYTLTLNATDRDGSPALAYVVMFNETMLPEAIAVPGTRELRLKKGTYSVMSMMDVDVNTDHKGVALVGEPEVVLDGPKTVELDARKANEITVKVPKKTEPMYQRMEYYQTMGTGTVHSVYLMPVWIDKLYAAPTKKTKLGEFEFLTRWRLIKPYLTMNYKGKELDDIVMPGSTLLEGKHNLKAIYAGEGSQADYDRLNAKGKAVVVDRSKIISEAEQAAAAVAAGAKLLIIANYEDVEFNVSVGQVPLTAAAISKSEGDKLIKAVRSGNVKLQVEGTKDSPYAYDLDYVHQDNVPKKLAYEPKNRDLAVIETNYNSHIETDGGEFRFDMRPYTKRAIGFQYKISFPTTRTEYVSATKDTYWYHQATVLDETWQIRQPRVVYEKGQKLVENWFSPVVRPALGDGYWAPKRQGNSLQINVPALADAGTGNTGGTDYDISVQNQTTKLFKGDTLIREGKGQAVNGFGVLTDELQEFRVVTEAKRDPERWNTSTRTNTEWIFKAKEEIEPWQSPLPFLTLNYGVDTDVNGDALLNRPTQLQLSVEKVKDAIGYGNVDGATLEVSFNEGKKWKKVKLNRDGDMFTASITNPKSAKSVSLKASAWDDQGNKITQEIIKAYGLR</sequence>
<dbReference type="PROSITE" id="PS00137">
    <property type="entry name" value="SUBTILASE_HIS"/>
    <property type="match status" value="1"/>
</dbReference>
<evidence type="ECO:0000256" key="5">
    <source>
        <dbReference type="ARBA" id="ARBA00022729"/>
    </source>
</evidence>
<dbReference type="InterPro" id="IPR023828">
    <property type="entry name" value="Peptidase_S8_Ser-AS"/>
</dbReference>
<dbReference type="InterPro" id="IPR050131">
    <property type="entry name" value="Peptidase_S8_subtilisin-like"/>
</dbReference>
<feature type="active site" description="Charge relay system" evidence="8 9">
    <location>
        <position position="246"/>
    </location>
</feature>
<dbReference type="InterPro" id="IPR017296">
    <property type="entry name" value="Peptidase_S8A_SAM-P45"/>
</dbReference>
<proteinExistence type="inferred from homology"/>
<gene>
    <name evidence="14" type="ORF">FZC75_11780</name>
</gene>
<evidence type="ECO:0000256" key="8">
    <source>
        <dbReference type="PIRSR" id="PIRSR615500-1"/>
    </source>
</evidence>
<keyword evidence="5 11" id="KW-0732">Signal</keyword>
<evidence type="ECO:0000256" key="4">
    <source>
        <dbReference type="ARBA" id="ARBA00022670"/>
    </source>
</evidence>
<evidence type="ECO:0000256" key="1">
    <source>
        <dbReference type="ARBA" id="ARBA00011073"/>
    </source>
</evidence>
<evidence type="ECO:0000256" key="10">
    <source>
        <dbReference type="RuleBase" id="RU003355"/>
    </source>
</evidence>
<dbReference type="PROSITE" id="PS00136">
    <property type="entry name" value="SUBTILASE_ASP"/>
    <property type="match status" value="1"/>
</dbReference>
<comment type="caution">
    <text evidence="14">The sequence shown here is derived from an EMBL/GenBank/DDBJ whole genome shotgun (WGS) entry which is preliminary data.</text>
</comment>
<dbReference type="RefSeq" id="WP_148979474.1">
    <property type="nucleotide sequence ID" value="NZ_JBNILM010000007.1"/>
</dbReference>
<dbReference type="PROSITE" id="PS51892">
    <property type="entry name" value="SUBTILASE"/>
    <property type="match status" value="1"/>
</dbReference>
<feature type="domain" description="Peptidase S8/S53" evidence="12">
    <location>
        <begin position="237"/>
        <end position="492"/>
    </location>
</feature>
<dbReference type="InterPro" id="IPR023827">
    <property type="entry name" value="Peptidase_S8_Asp-AS"/>
</dbReference>
<feature type="signal peptide" evidence="11">
    <location>
        <begin position="1"/>
        <end position="30"/>
    </location>
</feature>
<feature type="active site" description="Charge relay system" evidence="8 9">
    <location>
        <position position="449"/>
    </location>
</feature>
<evidence type="ECO:0000256" key="3">
    <source>
        <dbReference type="ARBA" id="ARBA00022525"/>
    </source>
</evidence>
<keyword evidence="7 9" id="KW-0720">Serine protease</keyword>
<keyword evidence="3" id="KW-0964">Secreted</keyword>
<dbReference type="InterPro" id="IPR046450">
    <property type="entry name" value="PA_dom_sf"/>
</dbReference>
<evidence type="ECO:0000313" key="15">
    <source>
        <dbReference type="Proteomes" id="UP000324517"/>
    </source>
</evidence>
<dbReference type="Gene3D" id="3.50.30.30">
    <property type="match status" value="1"/>
</dbReference>
<dbReference type="EMBL" id="VTET01000005">
    <property type="protein sequence ID" value="TYS71834.1"/>
    <property type="molecule type" value="Genomic_DNA"/>
</dbReference>
<protein>
    <submittedName>
        <fullName evidence="14">S8 family serine peptidase</fullName>
    </submittedName>
</protein>
<feature type="chain" id="PRO_5023012706" evidence="11">
    <location>
        <begin position="31"/>
        <end position="1238"/>
    </location>
</feature>
<evidence type="ECO:0000256" key="11">
    <source>
        <dbReference type="SAM" id="SignalP"/>
    </source>
</evidence>
<dbReference type="InterPro" id="IPR022398">
    <property type="entry name" value="Peptidase_S8_His-AS"/>
</dbReference>
<dbReference type="Proteomes" id="UP000324517">
    <property type="component" value="Unassembled WGS sequence"/>
</dbReference>
<dbReference type="InterPro" id="IPR036852">
    <property type="entry name" value="Peptidase_S8/S53_dom_sf"/>
</dbReference>
<dbReference type="Pfam" id="PF02225">
    <property type="entry name" value="PA"/>
    <property type="match status" value="1"/>
</dbReference>
<evidence type="ECO:0000256" key="6">
    <source>
        <dbReference type="ARBA" id="ARBA00022801"/>
    </source>
</evidence>
<feature type="domain" description="PA" evidence="13">
    <location>
        <begin position="806"/>
        <end position="882"/>
    </location>
</feature>
<dbReference type="GO" id="GO:0006508">
    <property type="term" value="P:proteolysis"/>
    <property type="evidence" value="ECO:0007669"/>
    <property type="project" value="UniProtKB-KW"/>
</dbReference>